<dbReference type="PANTHER" id="PTHR43576:SF3">
    <property type="entry name" value="ALPHA-L-ARABINOFURANOSIDASE C"/>
    <property type="match status" value="1"/>
</dbReference>
<dbReference type="SUPFAM" id="SSF51445">
    <property type="entry name" value="(Trans)glycosidases"/>
    <property type="match status" value="1"/>
</dbReference>
<evidence type="ECO:0000313" key="10">
    <source>
        <dbReference type="Proteomes" id="UP000076609"/>
    </source>
</evidence>
<evidence type="ECO:0000256" key="3">
    <source>
        <dbReference type="ARBA" id="ARBA00011165"/>
    </source>
</evidence>
<dbReference type="PANTHER" id="PTHR43576">
    <property type="entry name" value="ALPHA-L-ARABINOFURANOSIDASE C-RELATED"/>
    <property type="match status" value="1"/>
</dbReference>
<evidence type="ECO:0000256" key="2">
    <source>
        <dbReference type="ARBA" id="ARBA00007186"/>
    </source>
</evidence>
<dbReference type="Pfam" id="PF06964">
    <property type="entry name" value="Alpha-L-AF_C"/>
    <property type="match status" value="1"/>
</dbReference>
<dbReference type="SUPFAM" id="SSF51011">
    <property type="entry name" value="Glycosyl hydrolase domain"/>
    <property type="match status" value="1"/>
</dbReference>
<comment type="catalytic activity">
    <reaction evidence="1">
        <text>Hydrolysis of terminal non-reducing alpha-L-arabinofuranoside residues in alpha-L-arabinosides.</text>
        <dbReference type="EC" id="3.2.1.55"/>
    </reaction>
</comment>
<evidence type="ECO:0000256" key="4">
    <source>
        <dbReference type="ARBA" id="ARBA00012670"/>
    </source>
</evidence>
<protein>
    <recommendedName>
        <fullName evidence="4">non-reducing end alpha-L-arabinofuranosidase</fullName>
        <ecNumber evidence="4">3.2.1.55</ecNumber>
    </recommendedName>
</protein>
<feature type="domain" description="Alpha-L-arabinofuranosidase C-terminal" evidence="8">
    <location>
        <begin position="327"/>
        <end position="514"/>
    </location>
</feature>
<keyword evidence="5" id="KW-0378">Hydrolase</keyword>
<comment type="similarity">
    <text evidence="2">Belongs to the glycosyl hydrolase 51 family.</text>
</comment>
<dbReference type="Pfam" id="PF22848">
    <property type="entry name" value="ASD1_dom"/>
    <property type="match status" value="1"/>
</dbReference>
<dbReference type="InterPro" id="IPR006311">
    <property type="entry name" value="TAT_signal"/>
</dbReference>
<dbReference type="EC" id="3.2.1.55" evidence="4"/>
<keyword evidence="6" id="KW-0119">Carbohydrate metabolism</keyword>
<dbReference type="InterPro" id="IPR055235">
    <property type="entry name" value="ASD1_cat"/>
</dbReference>
<evidence type="ECO:0000256" key="6">
    <source>
        <dbReference type="ARBA" id="ARBA00023277"/>
    </source>
</evidence>
<dbReference type="RefSeq" id="WP_066691223.1">
    <property type="nucleotide sequence ID" value="NZ_LQQO01000029.1"/>
</dbReference>
<evidence type="ECO:0000313" key="9">
    <source>
        <dbReference type="EMBL" id="KZE12245.1"/>
    </source>
</evidence>
<keyword evidence="7" id="KW-0326">Glycosidase</keyword>
<sequence length="522" mass="57618">MMWARRDILKAGSAIVATTGLPRLARAQVGGTSVGTLEIDTAGRRAPISPLIFGQFIEFLGRSITGGIFEEGSPLSDANGFRRDVLAKVLGLQPTILRFPGGTVTKIYHWEDGIGPRATRRVRPNLIWGGVEDNHFGTDEFIRYARELKAEPFITVSMGVGTAEEASNWVEYCNGTGRTHYADLRRRNGFDAPHAVKYWGLGNEEDAEPDAGRLQDPADYVREAWYYAKLMKLQDPSIKLIAAGGGQAWNERVVHELHPVADYLALHLYPKTQGGVPLSLIKSADDTEATIGTIRDQIARLAPPRVTEFNKWYRFPPRAAPMMIALDEIGIWEDAGGGVYNMETRYDWNHALATATLYNVMIRNADIIGMATWAQTVNVLAPILTNATGSIAQTIWFVMALYRRFCGSHRLSATLPSPVLALPGAEQQRSLDTAATIDDAGGTISVFVVNRHPDRAVATRIARPAGYRRVDLHELSAPSPRSANTLDRPEENVVAERSRTLGTIPDHYSFPAHSITVLHFRR</sequence>
<keyword evidence="10" id="KW-1185">Reference proteome</keyword>
<dbReference type="InterPro" id="IPR013780">
    <property type="entry name" value="Glyco_hydro_b"/>
</dbReference>
<name>A0ABR5YBU9_9SPHN</name>
<dbReference type="InterPro" id="IPR017853">
    <property type="entry name" value="GH"/>
</dbReference>
<dbReference type="PROSITE" id="PS51318">
    <property type="entry name" value="TAT"/>
    <property type="match status" value="1"/>
</dbReference>
<evidence type="ECO:0000256" key="1">
    <source>
        <dbReference type="ARBA" id="ARBA00001462"/>
    </source>
</evidence>
<dbReference type="Gene3D" id="2.60.40.1180">
    <property type="entry name" value="Golgi alpha-mannosidase II"/>
    <property type="match status" value="1"/>
</dbReference>
<comment type="subunit">
    <text evidence="3">Homohexamer; trimer of dimers.</text>
</comment>
<dbReference type="Gene3D" id="3.20.20.80">
    <property type="entry name" value="Glycosidases"/>
    <property type="match status" value="1"/>
</dbReference>
<accession>A0ABR5YBU9</accession>
<dbReference type="Proteomes" id="UP000076609">
    <property type="component" value="Unassembled WGS sequence"/>
</dbReference>
<evidence type="ECO:0000256" key="5">
    <source>
        <dbReference type="ARBA" id="ARBA00022801"/>
    </source>
</evidence>
<comment type="caution">
    <text evidence="9">The sequence shown here is derived from an EMBL/GenBank/DDBJ whole genome shotgun (WGS) entry which is preliminary data.</text>
</comment>
<dbReference type="InterPro" id="IPR010720">
    <property type="entry name" value="Alpha-L-AF_C"/>
</dbReference>
<proteinExistence type="inferred from homology"/>
<gene>
    <name evidence="9" type="ORF">AVT10_16320</name>
</gene>
<dbReference type="SMART" id="SM00813">
    <property type="entry name" value="Alpha-L-AF_C"/>
    <property type="match status" value="1"/>
</dbReference>
<dbReference type="EMBL" id="LQQO01000029">
    <property type="protein sequence ID" value="KZE12245.1"/>
    <property type="molecule type" value="Genomic_DNA"/>
</dbReference>
<evidence type="ECO:0000259" key="8">
    <source>
        <dbReference type="SMART" id="SM00813"/>
    </source>
</evidence>
<evidence type="ECO:0000256" key="7">
    <source>
        <dbReference type="ARBA" id="ARBA00023295"/>
    </source>
</evidence>
<organism evidence="9 10">
    <name type="scientific">Sphingomonas hankookensis</name>
    <dbReference type="NCBI Taxonomy" id="563996"/>
    <lineage>
        <taxon>Bacteria</taxon>
        <taxon>Pseudomonadati</taxon>
        <taxon>Pseudomonadota</taxon>
        <taxon>Alphaproteobacteria</taxon>
        <taxon>Sphingomonadales</taxon>
        <taxon>Sphingomonadaceae</taxon>
        <taxon>Sphingomonas</taxon>
    </lineage>
</organism>
<reference evidence="10" key="1">
    <citation type="submission" date="2016-01" db="EMBL/GenBank/DDBJ databases">
        <title>Draft genome of Chromobacterium sp. F49.</title>
        <authorList>
            <person name="Hong K.W."/>
        </authorList>
    </citation>
    <scope>NUCLEOTIDE SEQUENCE [LARGE SCALE GENOMIC DNA]</scope>
    <source>
        <strain evidence="10">CN3</strain>
    </source>
</reference>